<evidence type="ECO:0000313" key="2">
    <source>
        <dbReference type="EMBL" id="SUZ65178.1"/>
    </source>
</evidence>
<organism evidence="2">
    <name type="scientific">marine metagenome</name>
    <dbReference type="NCBI Taxonomy" id="408172"/>
    <lineage>
        <taxon>unclassified sequences</taxon>
        <taxon>metagenomes</taxon>
        <taxon>ecological metagenomes</taxon>
    </lineage>
</organism>
<dbReference type="AlphaFoldDB" id="A0A381PFP2"/>
<gene>
    <name evidence="2" type="ORF">METZ01_LOCUS18032</name>
</gene>
<accession>A0A381PFP2</accession>
<dbReference type="PROSITE" id="PS51257">
    <property type="entry name" value="PROKAR_LIPOPROTEIN"/>
    <property type="match status" value="1"/>
</dbReference>
<keyword evidence="1" id="KW-0732">Signal</keyword>
<evidence type="ECO:0000256" key="1">
    <source>
        <dbReference type="ARBA" id="ARBA00022729"/>
    </source>
</evidence>
<proteinExistence type="predicted"/>
<name>A0A381PFP2_9ZZZZ</name>
<dbReference type="InterPro" id="IPR037873">
    <property type="entry name" value="BamE-like"/>
</dbReference>
<dbReference type="EMBL" id="UINC01000952">
    <property type="protein sequence ID" value="SUZ65178.1"/>
    <property type="molecule type" value="Genomic_DNA"/>
</dbReference>
<reference evidence="2" key="1">
    <citation type="submission" date="2018-05" db="EMBL/GenBank/DDBJ databases">
        <authorList>
            <person name="Lanie J.A."/>
            <person name="Ng W.-L."/>
            <person name="Kazmierczak K.M."/>
            <person name="Andrzejewski T.M."/>
            <person name="Davidsen T.M."/>
            <person name="Wayne K.J."/>
            <person name="Tettelin H."/>
            <person name="Glass J.I."/>
            <person name="Rusch D."/>
            <person name="Podicherti R."/>
            <person name="Tsui H.-C.T."/>
            <person name="Winkler M.E."/>
        </authorList>
    </citation>
    <scope>NUCLEOTIDE SEQUENCE</scope>
</reference>
<protein>
    <submittedName>
        <fullName evidence="2">Uncharacterized protein</fullName>
    </submittedName>
</protein>
<sequence length="129" mass="13683">MKYIGTILLLSFSIFSCSVPATATNNDFTLGKVQSQLEVGMSSASVVELLGSPNIVTNANNGYEVWTYDKVSSESQSGSAAGAGTIPSGRFLGIFSGSRSSKSNKNLTLTIKFSPEGLVDSFKYQSTKY</sequence>
<dbReference type="Gene3D" id="3.30.1450.10">
    <property type="match status" value="1"/>
</dbReference>